<evidence type="ECO:0000313" key="3">
    <source>
        <dbReference type="Proteomes" id="UP000797356"/>
    </source>
</evidence>
<name>A0A8K0I2I1_COCNU</name>
<dbReference type="EMBL" id="CM017874">
    <property type="protein sequence ID" value="KAG1334508.1"/>
    <property type="molecule type" value="Genomic_DNA"/>
</dbReference>
<gene>
    <name evidence="2" type="ORF">COCNU_03G006270</name>
</gene>
<proteinExistence type="predicted"/>
<evidence type="ECO:0000313" key="2">
    <source>
        <dbReference type="EMBL" id="KAG1334508.1"/>
    </source>
</evidence>
<keyword evidence="3" id="KW-1185">Reference proteome</keyword>
<organism evidence="2 3">
    <name type="scientific">Cocos nucifera</name>
    <name type="common">Coconut palm</name>
    <dbReference type="NCBI Taxonomy" id="13894"/>
    <lineage>
        <taxon>Eukaryota</taxon>
        <taxon>Viridiplantae</taxon>
        <taxon>Streptophyta</taxon>
        <taxon>Embryophyta</taxon>
        <taxon>Tracheophyta</taxon>
        <taxon>Spermatophyta</taxon>
        <taxon>Magnoliopsida</taxon>
        <taxon>Liliopsida</taxon>
        <taxon>Arecaceae</taxon>
        <taxon>Arecoideae</taxon>
        <taxon>Cocoseae</taxon>
        <taxon>Attaleinae</taxon>
        <taxon>Cocos</taxon>
    </lineage>
</organism>
<dbReference type="Proteomes" id="UP000797356">
    <property type="component" value="Chromosome 3"/>
</dbReference>
<protein>
    <submittedName>
        <fullName evidence="2">Uncharacterized protein</fullName>
    </submittedName>
</protein>
<comment type="caution">
    <text evidence="2">The sequence shown here is derived from an EMBL/GenBank/DDBJ whole genome shotgun (WGS) entry which is preliminary data.</text>
</comment>
<evidence type="ECO:0000256" key="1">
    <source>
        <dbReference type="SAM" id="MobiDB-lite"/>
    </source>
</evidence>
<dbReference type="AlphaFoldDB" id="A0A8K0I2I1"/>
<feature type="region of interest" description="Disordered" evidence="1">
    <location>
        <begin position="158"/>
        <end position="182"/>
    </location>
</feature>
<accession>A0A8K0I2I1</accession>
<reference evidence="2" key="1">
    <citation type="journal article" date="2017" name="Gigascience">
        <title>The genome draft of coconut (Cocos nucifera).</title>
        <authorList>
            <person name="Xiao Y."/>
            <person name="Xu P."/>
            <person name="Fan H."/>
            <person name="Baudouin L."/>
            <person name="Xia W."/>
            <person name="Bocs S."/>
            <person name="Xu J."/>
            <person name="Li Q."/>
            <person name="Guo A."/>
            <person name="Zhou L."/>
            <person name="Li J."/>
            <person name="Wu Y."/>
            <person name="Ma Z."/>
            <person name="Armero A."/>
            <person name="Issali A.E."/>
            <person name="Liu N."/>
            <person name="Peng M."/>
            <person name="Yang Y."/>
        </authorList>
    </citation>
    <scope>NUCLEOTIDE SEQUENCE</scope>
    <source>
        <tissue evidence="2">Spear leaf of Hainan Tall coconut</tissue>
    </source>
</reference>
<sequence>MHNFKILELKELLSEQTLFNIGICQVGPQGMDLNLLKKLEKKTHRKRIAEPAGGRITYAKVECLPMPLTSRSEGIESLSIDDFRVVRVQLDLTSAAFDGDRRSQMGRVPSKQSLELSVESRKYKVDAEILKEVKDKAIKEAGKASIRADAIERRAKDIERSCKGKLPTTRCSRSSGSRNKGA</sequence>
<reference evidence="2" key="2">
    <citation type="submission" date="2019-07" db="EMBL/GenBank/DDBJ databases">
        <authorList>
            <person name="Yang Y."/>
            <person name="Bocs S."/>
            <person name="Baudouin L."/>
        </authorList>
    </citation>
    <scope>NUCLEOTIDE SEQUENCE</scope>
    <source>
        <tissue evidence="2">Spear leaf of Hainan Tall coconut</tissue>
    </source>
</reference>
<feature type="compositionally biased region" description="Polar residues" evidence="1">
    <location>
        <begin position="169"/>
        <end position="182"/>
    </location>
</feature>